<dbReference type="InterPro" id="IPR002569">
    <property type="entry name" value="Met_Sox_Rdtase_MsrA_dom"/>
</dbReference>
<evidence type="ECO:0000313" key="8">
    <source>
        <dbReference type="Proteomes" id="UP000051749"/>
    </source>
</evidence>
<comment type="catalytic activity">
    <reaction evidence="3 5">
        <text>L-methionyl-[protein] + [thioredoxin]-disulfide + H2O = L-methionyl-(S)-S-oxide-[protein] + [thioredoxin]-dithiol</text>
        <dbReference type="Rhea" id="RHEA:14217"/>
        <dbReference type="Rhea" id="RHEA-COMP:10698"/>
        <dbReference type="Rhea" id="RHEA-COMP:10700"/>
        <dbReference type="Rhea" id="RHEA-COMP:12313"/>
        <dbReference type="Rhea" id="RHEA-COMP:12315"/>
        <dbReference type="ChEBI" id="CHEBI:15377"/>
        <dbReference type="ChEBI" id="CHEBI:16044"/>
        <dbReference type="ChEBI" id="CHEBI:29950"/>
        <dbReference type="ChEBI" id="CHEBI:44120"/>
        <dbReference type="ChEBI" id="CHEBI:50058"/>
        <dbReference type="EC" id="1.8.4.11"/>
    </reaction>
</comment>
<dbReference type="SUPFAM" id="SSF55068">
    <property type="entry name" value="Peptide methionine sulfoxide reductase"/>
    <property type="match status" value="1"/>
</dbReference>
<comment type="catalytic activity">
    <reaction evidence="4 5">
        <text>[thioredoxin]-disulfide + L-methionine + H2O = L-methionine (S)-S-oxide + [thioredoxin]-dithiol</text>
        <dbReference type="Rhea" id="RHEA:19993"/>
        <dbReference type="Rhea" id="RHEA-COMP:10698"/>
        <dbReference type="Rhea" id="RHEA-COMP:10700"/>
        <dbReference type="ChEBI" id="CHEBI:15377"/>
        <dbReference type="ChEBI" id="CHEBI:29950"/>
        <dbReference type="ChEBI" id="CHEBI:50058"/>
        <dbReference type="ChEBI" id="CHEBI:57844"/>
        <dbReference type="ChEBI" id="CHEBI:58772"/>
        <dbReference type="EC" id="1.8.4.11"/>
    </reaction>
</comment>
<dbReference type="EC" id="1.8.4.11" evidence="5"/>
<organism evidence="7 8">
    <name type="scientific">Pediococcus ethanolidurans</name>
    <dbReference type="NCBI Taxonomy" id="319653"/>
    <lineage>
        <taxon>Bacteria</taxon>
        <taxon>Bacillati</taxon>
        <taxon>Bacillota</taxon>
        <taxon>Bacilli</taxon>
        <taxon>Lactobacillales</taxon>
        <taxon>Lactobacillaceae</taxon>
        <taxon>Pediococcus</taxon>
    </lineage>
</organism>
<reference evidence="7 8" key="1">
    <citation type="journal article" date="2015" name="Genome Announc.">
        <title>Expanding the biotechnology potential of lactobacilli through comparative genomics of 213 strains and associated genera.</title>
        <authorList>
            <person name="Sun Z."/>
            <person name="Harris H.M."/>
            <person name="McCann A."/>
            <person name="Guo C."/>
            <person name="Argimon S."/>
            <person name="Zhang W."/>
            <person name="Yang X."/>
            <person name="Jeffery I.B."/>
            <person name="Cooney J.C."/>
            <person name="Kagawa T.F."/>
            <person name="Liu W."/>
            <person name="Song Y."/>
            <person name="Salvetti E."/>
            <person name="Wrobel A."/>
            <person name="Rasinkangas P."/>
            <person name="Parkhill J."/>
            <person name="Rea M.C."/>
            <person name="O'Sullivan O."/>
            <person name="Ritari J."/>
            <person name="Douillard F.P."/>
            <person name="Paul Ross R."/>
            <person name="Yang R."/>
            <person name="Briner A.E."/>
            <person name="Felis G.E."/>
            <person name="de Vos W.M."/>
            <person name="Barrangou R."/>
            <person name="Klaenhammer T.R."/>
            <person name="Caufield P.W."/>
            <person name="Cui Y."/>
            <person name="Zhang H."/>
            <person name="O'Toole P.W."/>
        </authorList>
    </citation>
    <scope>NUCLEOTIDE SEQUENCE [LARGE SCALE GENOMIC DNA]</scope>
    <source>
        <strain evidence="7 8">DSM 22301</strain>
    </source>
</reference>
<comment type="function">
    <text evidence="5">Has an important function as a repair enzyme for proteins that have been inactivated by oxidation. Catalyzes the reversible oxidation-reduction of methionine sulfoxide in proteins to methionine.</text>
</comment>
<dbReference type="InterPro" id="IPR015046">
    <property type="entry name" value="LciA_Immunity-like"/>
</dbReference>
<dbReference type="Pfam" id="PF01625">
    <property type="entry name" value="PMSR"/>
    <property type="match status" value="1"/>
</dbReference>
<dbReference type="STRING" id="319653.SAMN04487973_10492"/>
<dbReference type="GO" id="GO:0030153">
    <property type="term" value="P:bacteriocin immunity"/>
    <property type="evidence" value="ECO:0007669"/>
    <property type="project" value="InterPro"/>
</dbReference>
<dbReference type="EMBL" id="JQBY01000003">
    <property type="protein sequence ID" value="KRN83250.1"/>
    <property type="molecule type" value="Genomic_DNA"/>
</dbReference>
<dbReference type="InterPro" id="IPR036509">
    <property type="entry name" value="Met_Sox_Rdtase_MsrA_sf"/>
</dbReference>
<evidence type="ECO:0000256" key="1">
    <source>
        <dbReference type="ARBA" id="ARBA00005591"/>
    </source>
</evidence>
<proteinExistence type="inferred from homology"/>
<feature type="active site" evidence="5">
    <location>
        <position position="111"/>
    </location>
</feature>
<dbReference type="GO" id="GO:0008113">
    <property type="term" value="F:peptide-methionine (S)-S-oxide reductase activity"/>
    <property type="evidence" value="ECO:0007669"/>
    <property type="project" value="UniProtKB-UniRule"/>
</dbReference>
<comment type="similarity">
    <text evidence="1 5">Belongs to the MsrA Met sulfoxide reductase family.</text>
</comment>
<dbReference type="PANTHER" id="PTHR43774">
    <property type="entry name" value="PEPTIDE METHIONINE SULFOXIDE REDUCTASE"/>
    <property type="match status" value="1"/>
</dbReference>
<dbReference type="Proteomes" id="UP000051749">
    <property type="component" value="Unassembled WGS sequence"/>
</dbReference>
<comment type="caution">
    <text evidence="7">The sequence shown here is derived from an EMBL/GenBank/DDBJ whole genome shotgun (WGS) entry which is preliminary data.</text>
</comment>
<evidence type="ECO:0000256" key="5">
    <source>
        <dbReference type="HAMAP-Rule" id="MF_01401"/>
    </source>
</evidence>
<evidence type="ECO:0000256" key="3">
    <source>
        <dbReference type="ARBA" id="ARBA00047806"/>
    </source>
</evidence>
<dbReference type="NCBIfam" id="TIGR00401">
    <property type="entry name" value="msrA"/>
    <property type="match status" value="1"/>
</dbReference>
<sequence>MKGGRKMNFNEQDILSDVYNLILNPATRNWEREQLLIMKNAVENGAQFSTELDQLEVTLRPLAWRDNLTPDVADFYSKITNNSKQATAFDVAKHQNLSSPYYERAIFAGGCFWCMVEPFDTRPGIISVLSGYTGGHVNKPTYEQVTGQKTGHVEAVEIVFDTRLIKYADLVDIYWQITDPTDNMGQINDRGDEYRPIIFVENAQQQKIAEASKQALSKSGKYKRPIVTQILPATQFWPAENFHQEFYKKNPARYQKMEHARQQYLAMQHLRGKMRVSLNKLKN</sequence>
<keyword evidence="2 5" id="KW-0560">Oxidoreductase</keyword>
<dbReference type="GO" id="GO:0033744">
    <property type="term" value="F:L-methionine:thioredoxin-disulfide S-oxidoreductase activity"/>
    <property type="evidence" value="ECO:0007669"/>
    <property type="project" value="RHEA"/>
</dbReference>
<dbReference type="AlphaFoldDB" id="A0A0R2K0U0"/>
<dbReference type="CDD" id="cd21059">
    <property type="entry name" value="LciA-like"/>
    <property type="match status" value="1"/>
</dbReference>
<accession>A0A0R2K0U0</accession>
<dbReference type="HAMAP" id="MF_01401">
    <property type="entry name" value="MsrA"/>
    <property type="match status" value="1"/>
</dbReference>
<feature type="domain" description="Peptide methionine sulphoxide reductase MsrA" evidence="6">
    <location>
        <begin position="105"/>
        <end position="255"/>
    </location>
</feature>
<evidence type="ECO:0000256" key="4">
    <source>
        <dbReference type="ARBA" id="ARBA00048782"/>
    </source>
</evidence>
<evidence type="ECO:0000313" key="7">
    <source>
        <dbReference type="EMBL" id="KRN83250.1"/>
    </source>
</evidence>
<evidence type="ECO:0000259" key="6">
    <source>
        <dbReference type="Pfam" id="PF01625"/>
    </source>
</evidence>
<protein>
    <recommendedName>
        <fullName evidence="5">Peptide methionine sulfoxide reductase MsrA</fullName>
        <shortName evidence="5">Protein-methionine-S-oxide reductase</shortName>
        <ecNumber evidence="5">1.8.4.11</ecNumber>
    </recommendedName>
    <alternativeName>
        <fullName evidence="5">Peptide-methionine (S)-S-oxide reductase</fullName>
        <shortName evidence="5">Peptide Met(O) reductase</shortName>
    </alternativeName>
</protein>
<dbReference type="Pfam" id="PF08951">
    <property type="entry name" value="EntA_Immun"/>
    <property type="match status" value="1"/>
</dbReference>
<name>A0A0R2K0U0_9LACO</name>
<evidence type="ECO:0000256" key="2">
    <source>
        <dbReference type="ARBA" id="ARBA00023002"/>
    </source>
</evidence>
<dbReference type="PATRIC" id="fig|319653.3.peg.1299"/>
<gene>
    <name evidence="5" type="primary">msrA</name>
    <name evidence="7" type="ORF">IV87_GL001282</name>
</gene>
<dbReference type="Gene3D" id="3.30.1060.10">
    <property type="entry name" value="Peptide methionine sulphoxide reductase MsrA"/>
    <property type="match status" value="1"/>
</dbReference>
<dbReference type="PANTHER" id="PTHR43774:SF1">
    <property type="entry name" value="PEPTIDE METHIONINE SULFOXIDE REDUCTASE MSRA 2"/>
    <property type="match status" value="1"/>
</dbReference>